<protein>
    <recommendedName>
        <fullName evidence="4">Tesmin/TSO1-like CXC domain-containing protein</fullName>
    </recommendedName>
</protein>
<accession>A0A8J4XPB5</accession>
<dbReference type="OrthoDB" id="8300196at2759"/>
<evidence type="ECO:0008006" key="4">
    <source>
        <dbReference type="Google" id="ProtNLM"/>
    </source>
</evidence>
<reference evidence="2" key="1">
    <citation type="submission" date="2020-07" db="EMBL/GenBank/DDBJ databases">
        <title>The High-quality genome of the commercially important snow crab, Chionoecetes opilio.</title>
        <authorList>
            <person name="Jeong J.-H."/>
            <person name="Ryu S."/>
        </authorList>
    </citation>
    <scope>NUCLEOTIDE SEQUENCE</scope>
    <source>
        <strain evidence="2">MADBK_172401_WGS</strain>
        <tissue evidence="2">Digestive gland</tissue>
    </source>
</reference>
<gene>
    <name evidence="2" type="ORF">GWK47_002875</name>
</gene>
<dbReference type="EMBL" id="JACEEZ010025327">
    <property type="protein sequence ID" value="KAG0701940.1"/>
    <property type="molecule type" value="Genomic_DNA"/>
</dbReference>
<dbReference type="PANTHER" id="PTHR46704:SF9">
    <property type="entry name" value="BHLH DOMAIN-CONTAINING PROTEIN"/>
    <property type="match status" value="1"/>
</dbReference>
<sequence length="1549" mass="174903">MMQPSARKRARIDCIIHCSDDDSDALVSPQDLDSWNTLLRAAEIRQHDPVLEAAKGLEEGGIPHIHYHRKCRSLFTMKKSLDSILAKGVKIESASVDPRRRASRDAPSTSRVYAKVCLFCEKSSKYMKAAKTREPLIQCVELRADEKIRRAATRKLNQRILGLLSRDLVAAEGHYHKSCYKLFTKDDSPAAARSGAGENQEESEGARYEEAEIEALEELFLYIRTELFPNPEVLPMINLTSRLERSMMSRGIIQLKPATKKHVRRKIETEFGESLRFVPDEKGKLLIYPRSLSMDDLARQAHKMTKDLQEARAANSEDILTKAGMQLRNEINKQDVSQPWPPDTDQNVIPAAVTKFLHTLLTGECECQTPSERAQRLAISFGSDLVFAVTSGKTKPPKHVLLSNAVKCLTGNTELIRTLNRLGHCVSYSMFEEIDTALCIQKLECSKDDIPLPANIYPGVFTTLAWDNIDRLEETLSGAGTSHRVNGIAVQFQVAGSVPEKVLPEITKSKIRSITLTASILPIYNVGRRAGPPRIETAYVDTTKEVQDSKTKNHIWLLTRMSDHENQSISSWTGFNIKIRRDIAVVQDTVSYLPTINAPATEMSTVNEVLEQTHAIMQSLQLNKIVCVFDQALYAKAAEVLWKQEKFKNIIIRMGVFHTICNLLSTIGKRFQDAGLRDLCVESGVIAEGSVSGVMDGRRYNRAVRLHKLVYEALMRLAWKGFLPWLEENHSRDIHHLDGTLKNINSFHSNVSQGTFQELMESESCTHILKLFQVYLETLRDEHNLSAFWMSYLDMVEIMLDLVRASREGNWMLHLGAIRQMIPWCFAYDKVNYARFLTYYYAMMSRLPIEHPEVHEHFMQGGFSVQIGSKNPFGRIPVDQTIEETINKDTQTPGGTKGFSLKGGAVARYYLTSEYRSRYLRQLRAMVVGQKYTDFSHPDLQMPRIRRDEADVQSLVQLMETSWLNPFNAEQGDLVSLSTATTAPPEVAKDLLGAYRIGEDAYQAFKEERLETDTPTIQFHDTMTKTKLRTFTNIRMKPRSQGHAKEAILKADRNLFGQMILVAENRKLKMSDVLAHPLGPLPWALASGDGSLRKTNKAALARELERNVSPAEVIPEPSATIIDGMSLVQKLKGNDNTFSQLAGTALSHVVHEGAKSRRIDVVFDVYKETSIKDAERANRSAGTVIHFKNIQPGHNIQQWRKLLGSSSNKASLIKFLVEEWKKPQHREKLEGKELYVTCEQLCFKITKEQWEEAPELKSSQEEADTRLLLHALHAAESGYKSVIITAEDTDVMVLCLGMCHKIPSHLFQKCGTKNRTRFLDITTLSRTLGGSVCDSLIGMHAFTGCDTVSAFAGRGKMTTLKQVKMDKTYQDAFHELGRSWEVSPELFEKLQEITCHMYLPSTHTTEVNKLRYELFCARRGEVESSQLPPCEDCLFMHALRANYQAAIWRRSLQSQPFVANPTDCGWMTDEDGKLAVNWMRGSPAPDAVMQLLSCKCVRSCELPKCTCLSNGLKCTDMCRLQTCQNKAIEEEPVAQQSDSESDVDDIEED</sequence>
<comment type="caution">
    <text evidence="2">The sequence shown here is derived from an EMBL/GenBank/DDBJ whole genome shotgun (WGS) entry which is preliminary data.</text>
</comment>
<name>A0A8J4XPB5_CHIOP</name>
<keyword evidence="3" id="KW-1185">Reference proteome</keyword>
<evidence type="ECO:0000313" key="2">
    <source>
        <dbReference type="EMBL" id="KAG0701940.1"/>
    </source>
</evidence>
<organism evidence="2 3">
    <name type="scientific">Chionoecetes opilio</name>
    <name type="common">Atlantic snow crab</name>
    <name type="synonym">Cancer opilio</name>
    <dbReference type="NCBI Taxonomy" id="41210"/>
    <lineage>
        <taxon>Eukaryota</taxon>
        <taxon>Metazoa</taxon>
        <taxon>Ecdysozoa</taxon>
        <taxon>Arthropoda</taxon>
        <taxon>Crustacea</taxon>
        <taxon>Multicrustacea</taxon>
        <taxon>Malacostraca</taxon>
        <taxon>Eumalacostraca</taxon>
        <taxon>Eucarida</taxon>
        <taxon>Decapoda</taxon>
        <taxon>Pleocyemata</taxon>
        <taxon>Brachyura</taxon>
        <taxon>Eubrachyura</taxon>
        <taxon>Majoidea</taxon>
        <taxon>Majidae</taxon>
        <taxon>Chionoecetes</taxon>
    </lineage>
</organism>
<feature type="compositionally biased region" description="Acidic residues" evidence="1">
    <location>
        <begin position="1539"/>
        <end position="1549"/>
    </location>
</feature>
<dbReference type="PANTHER" id="PTHR46704">
    <property type="entry name" value="CXC DOMAIN-CONTAINING PROTEIN-RELATED"/>
    <property type="match status" value="1"/>
</dbReference>
<proteinExistence type="predicted"/>
<feature type="region of interest" description="Disordered" evidence="1">
    <location>
        <begin position="1530"/>
        <end position="1549"/>
    </location>
</feature>
<evidence type="ECO:0000256" key="1">
    <source>
        <dbReference type="SAM" id="MobiDB-lite"/>
    </source>
</evidence>
<evidence type="ECO:0000313" key="3">
    <source>
        <dbReference type="Proteomes" id="UP000770661"/>
    </source>
</evidence>
<dbReference type="Proteomes" id="UP000770661">
    <property type="component" value="Unassembled WGS sequence"/>
</dbReference>